<organism evidence="8 9">
    <name type="scientific">Zingiber officinale</name>
    <name type="common">Ginger</name>
    <name type="synonym">Amomum zingiber</name>
    <dbReference type="NCBI Taxonomy" id="94328"/>
    <lineage>
        <taxon>Eukaryota</taxon>
        <taxon>Viridiplantae</taxon>
        <taxon>Streptophyta</taxon>
        <taxon>Embryophyta</taxon>
        <taxon>Tracheophyta</taxon>
        <taxon>Spermatophyta</taxon>
        <taxon>Magnoliopsida</taxon>
        <taxon>Liliopsida</taxon>
        <taxon>Zingiberales</taxon>
        <taxon>Zingiberaceae</taxon>
        <taxon>Zingiber</taxon>
    </lineage>
</organism>
<evidence type="ECO:0000313" key="8">
    <source>
        <dbReference type="EMBL" id="KAG6471192.1"/>
    </source>
</evidence>
<protein>
    <recommendedName>
        <fullName evidence="7">C3H1-type domain-containing protein</fullName>
    </recommendedName>
</protein>
<keyword evidence="3 5" id="KW-0862">Zinc</keyword>
<evidence type="ECO:0000256" key="6">
    <source>
        <dbReference type="SAM" id="MobiDB-lite"/>
    </source>
</evidence>
<name>A0A8J5CAR9_ZINOF</name>
<dbReference type="InterPro" id="IPR057444">
    <property type="entry name" value="Znf-CCCH_AtC3H23-like"/>
</dbReference>
<keyword evidence="1 5" id="KW-0479">Metal-binding</keyword>
<feature type="zinc finger region" description="C3H1-type" evidence="5">
    <location>
        <begin position="123"/>
        <end position="150"/>
    </location>
</feature>
<dbReference type="Pfam" id="PF00642">
    <property type="entry name" value="zf-CCCH"/>
    <property type="match status" value="1"/>
</dbReference>
<keyword evidence="4" id="KW-0238">DNA-binding</keyword>
<dbReference type="EMBL" id="JACMSC010000021">
    <property type="protein sequence ID" value="KAG6471192.1"/>
    <property type="molecule type" value="Genomic_DNA"/>
</dbReference>
<dbReference type="SMART" id="SM00356">
    <property type="entry name" value="ZnF_C3H1"/>
    <property type="match status" value="2"/>
</dbReference>
<feature type="domain" description="C3H1-type" evidence="7">
    <location>
        <begin position="123"/>
        <end position="150"/>
    </location>
</feature>
<evidence type="ECO:0000256" key="4">
    <source>
        <dbReference type="ARBA" id="ARBA00023125"/>
    </source>
</evidence>
<sequence>MVPCEQVRRAPAAQVLPWSLSDHHVSAMQPYIGLPVTGVAGLSGDLPPHLLGEVALALQLFIPCDEDSSPDFSAADVFGCDDFHMYEFKVRRCPSRRSHDWTKCPYAHSGEKALRRDPRRFHYTGTPCPDFRRGGGCRRGEDCEYAHGVFETWLHPSRYRTRPCKDGAACLRRVCFFAHSQEQLRIVLPTSPTSPGKGDAVTLLSASPKSTLAPLPMSPRSDGSSPPMSPMAMDEVMGAMTKLRLSNLRSVTQFGTRRRAPRFSAFPARTLPAAETRDVAEEAVGAPWRLTEKLLECRRRQEEEEAAETVPDLGWVSELVKD</sequence>
<keyword evidence="9" id="KW-1185">Reference proteome</keyword>
<evidence type="ECO:0000256" key="5">
    <source>
        <dbReference type="PROSITE-ProRule" id="PRU00723"/>
    </source>
</evidence>
<dbReference type="AlphaFoldDB" id="A0A8J5CAR9"/>
<evidence type="ECO:0000259" key="7">
    <source>
        <dbReference type="PROSITE" id="PS50103"/>
    </source>
</evidence>
<dbReference type="PANTHER" id="PTHR14493">
    <property type="entry name" value="UNKEMPT FAMILY MEMBER"/>
    <property type="match status" value="1"/>
</dbReference>
<proteinExistence type="predicted"/>
<dbReference type="InterPro" id="IPR045234">
    <property type="entry name" value="Unkempt-like"/>
</dbReference>
<dbReference type="Proteomes" id="UP000734854">
    <property type="component" value="Unassembled WGS sequence"/>
</dbReference>
<gene>
    <name evidence="8" type="ORF">ZIOFF_072293</name>
</gene>
<keyword evidence="2 5" id="KW-0863">Zinc-finger</keyword>
<dbReference type="InterPro" id="IPR000571">
    <property type="entry name" value="Znf_CCCH"/>
</dbReference>
<evidence type="ECO:0000256" key="3">
    <source>
        <dbReference type="ARBA" id="ARBA00022833"/>
    </source>
</evidence>
<evidence type="ECO:0000256" key="2">
    <source>
        <dbReference type="ARBA" id="ARBA00022771"/>
    </source>
</evidence>
<evidence type="ECO:0000313" key="9">
    <source>
        <dbReference type="Proteomes" id="UP000734854"/>
    </source>
</evidence>
<reference evidence="8 9" key="1">
    <citation type="submission" date="2020-08" db="EMBL/GenBank/DDBJ databases">
        <title>Plant Genome Project.</title>
        <authorList>
            <person name="Zhang R.-G."/>
        </authorList>
    </citation>
    <scope>NUCLEOTIDE SEQUENCE [LARGE SCALE GENOMIC DNA]</scope>
    <source>
        <tissue evidence="8">Rhizome</tissue>
    </source>
</reference>
<dbReference type="GO" id="GO:0003677">
    <property type="term" value="F:DNA binding"/>
    <property type="evidence" value="ECO:0007669"/>
    <property type="project" value="UniProtKB-KW"/>
</dbReference>
<dbReference type="PROSITE" id="PS50103">
    <property type="entry name" value="ZF_C3H1"/>
    <property type="match status" value="1"/>
</dbReference>
<evidence type="ECO:0000256" key="1">
    <source>
        <dbReference type="ARBA" id="ARBA00022723"/>
    </source>
</evidence>
<accession>A0A8J5CAR9</accession>
<dbReference type="GO" id="GO:0008270">
    <property type="term" value="F:zinc ion binding"/>
    <property type="evidence" value="ECO:0007669"/>
    <property type="project" value="UniProtKB-KW"/>
</dbReference>
<feature type="region of interest" description="Disordered" evidence="6">
    <location>
        <begin position="207"/>
        <end position="228"/>
    </location>
</feature>
<dbReference type="OrthoDB" id="410307at2759"/>
<dbReference type="PANTHER" id="PTHR14493:SF44">
    <property type="entry name" value="ZINC FINGER CCCH DOMAIN-CONTAINING PROTEIN 10"/>
    <property type="match status" value="1"/>
</dbReference>
<dbReference type="Pfam" id="PF25512">
    <property type="entry name" value="zf-CCCH_AtC3H23"/>
    <property type="match status" value="1"/>
</dbReference>
<comment type="caution">
    <text evidence="8">The sequence shown here is derived from an EMBL/GenBank/DDBJ whole genome shotgun (WGS) entry which is preliminary data.</text>
</comment>